<evidence type="ECO:0000313" key="4">
    <source>
        <dbReference type="Proteomes" id="UP000245119"/>
    </source>
</evidence>
<feature type="region of interest" description="Disordered" evidence="1">
    <location>
        <begin position="608"/>
        <end position="634"/>
    </location>
</feature>
<dbReference type="OMA" id="AFSRIEW"/>
<keyword evidence="2" id="KW-0732">Signal</keyword>
<keyword evidence="4" id="KW-1185">Reference proteome</keyword>
<gene>
    <name evidence="3" type="ORF">C0Q70_00708</name>
</gene>
<accession>A0A2T7PXI5</accession>
<comment type="caution">
    <text evidence="3">The sequence shown here is derived from an EMBL/GenBank/DDBJ whole genome shotgun (WGS) entry which is preliminary data.</text>
</comment>
<sequence length="634" mass="71795">MCTWLVLVLSLTFSHHILAMATPLPVVSVDRLSRLETLTSALSRQLMLQQLYVEEKTRTEVDSGIKQVRLNRDGSKPYYTPTHTAGSVAAMHDHSDLIRTCGMGEFAAVLNGIDFRTRHNDYQLVMAVTNSTRYHATEDIPFPEVPPDVLQHLELNDQIYEMRNWFKAWRDGNHAVHDYRRYFKPVLCYLEGAWTVDQNLDEPFDSERHHLDASSWFDLQEKIRFMSYTGDKSNSENLAFLPRTIINVTQDGVPVFAQWNYRILCHPVSGDIKMSDLKPVDDLGSRLANKYTFEKYEKTRLARFTLNRYGEDKSFRHSLLDEIMSQIPGKDNYGAMIKDDVFGIPKVNMLNDKPLNVAYYHRWYKLKETGAMGEADSHRGFADRNLFVAETTQERVAPMSIQSCRKDKKGNVCSIVTKRYSYAIPLELIFLTPLQSWNPFGLEYKGSARSGLGMTVTAGGRSGMRTQERAFNGTNSHKYYLTPVQFFTGKEVGADPADTIKGAMGVLDRAGRVQMVLASGVRILLPEIKDLGILRTRFPIMPLHVEGSPIWKELEALRDVVMDMKKYETYLQAGPQKRAVKRVTNSLGQASVATVLRQLSSQGPVDRVANATNVSPSQRNSLGDVNRSGSSPQQ</sequence>
<evidence type="ECO:0000256" key="1">
    <source>
        <dbReference type="SAM" id="MobiDB-lite"/>
    </source>
</evidence>
<evidence type="ECO:0000256" key="2">
    <source>
        <dbReference type="SAM" id="SignalP"/>
    </source>
</evidence>
<dbReference type="STRING" id="400727.A0A2T7PXI5"/>
<dbReference type="AlphaFoldDB" id="A0A2T7PXI5"/>
<feature type="compositionally biased region" description="Polar residues" evidence="1">
    <location>
        <begin position="610"/>
        <end position="634"/>
    </location>
</feature>
<name>A0A2T7PXI5_POMCA</name>
<dbReference type="OrthoDB" id="6059742at2759"/>
<feature type="chain" id="PRO_5015568438" evidence="2">
    <location>
        <begin position="20"/>
        <end position="634"/>
    </location>
</feature>
<proteinExistence type="predicted"/>
<reference evidence="3 4" key="1">
    <citation type="submission" date="2018-04" db="EMBL/GenBank/DDBJ databases">
        <title>The genome of golden apple snail Pomacea canaliculata provides insight into stress tolerance and invasive adaptation.</title>
        <authorList>
            <person name="Liu C."/>
            <person name="Liu B."/>
            <person name="Ren Y."/>
            <person name="Zhang Y."/>
            <person name="Wang H."/>
            <person name="Li S."/>
            <person name="Jiang F."/>
            <person name="Yin L."/>
            <person name="Zhang G."/>
            <person name="Qian W."/>
            <person name="Fan W."/>
        </authorList>
    </citation>
    <scope>NUCLEOTIDE SEQUENCE [LARGE SCALE GENOMIC DNA]</scope>
    <source>
        <strain evidence="3">SZHN2017</strain>
        <tissue evidence="3">Muscle</tissue>
    </source>
</reference>
<feature type="signal peptide" evidence="2">
    <location>
        <begin position="1"/>
        <end position="19"/>
    </location>
</feature>
<dbReference type="EMBL" id="PZQS01000001">
    <property type="protein sequence ID" value="PVD38097.1"/>
    <property type="molecule type" value="Genomic_DNA"/>
</dbReference>
<protein>
    <submittedName>
        <fullName evidence="3">Uncharacterized protein</fullName>
    </submittedName>
</protein>
<evidence type="ECO:0000313" key="3">
    <source>
        <dbReference type="EMBL" id="PVD38097.1"/>
    </source>
</evidence>
<dbReference type="Proteomes" id="UP000245119">
    <property type="component" value="Linkage Group LG1"/>
</dbReference>
<organism evidence="3 4">
    <name type="scientific">Pomacea canaliculata</name>
    <name type="common">Golden apple snail</name>
    <dbReference type="NCBI Taxonomy" id="400727"/>
    <lineage>
        <taxon>Eukaryota</taxon>
        <taxon>Metazoa</taxon>
        <taxon>Spiralia</taxon>
        <taxon>Lophotrochozoa</taxon>
        <taxon>Mollusca</taxon>
        <taxon>Gastropoda</taxon>
        <taxon>Caenogastropoda</taxon>
        <taxon>Architaenioglossa</taxon>
        <taxon>Ampullarioidea</taxon>
        <taxon>Ampullariidae</taxon>
        <taxon>Pomacea</taxon>
    </lineage>
</organism>